<dbReference type="Pfam" id="PF04506">
    <property type="entry name" value="Rft-1"/>
    <property type="match status" value="1"/>
</dbReference>
<comment type="subcellular location">
    <subcellularLocation>
        <location evidence="1 10">Endoplasmic reticulum membrane</location>
        <topology evidence="1 10">Multi-pass membrane protein</topology>
    </subcellularLocation>
</comment>
<comment type="pathway">
    <text evidence="2">Protein modification; protein glycosylation.</text>
</comment>
<keyword evidence="10" id="KW-0813">Transport</keyword>
<protein>
    <recommendedName>
        <fullName evidence="8 10">Man(5)GlcNAc(2)-PP-dolichol translocation protein RFT1</fullName>
    </recommendedName>
</protein>
<comment type="function">
    <text evidence="9 10">Intramembrane glycolipid transporter that operates in the biosynthetic pathway of dolichol-linked oligosaccharides, the glycan precursors employed in protein asparagine (N)-glycosylation. The sequential addition of sugars to dolichol pyrophosphate produces dolichol-linked oligosaccharides containing fourteen sugars, including two GlcNAcs, nine mannoses and three glucoses. Once assembled, the oligosaccharide is transferred from the lipid to nascent proteins by oligosaccharyltransferases. The assembly of dolichol-linked oligosaccharides begins on the cytosolic side of the endoplasmic reticulum membrane and finishes in its lumen. RFT1 could mediate the translocation of the cytosolically oriented intermediate DolPP-GlcNAc2Man5, produced by ALG11, into the ER lumen where dolichol-linked oligosaccharides assembly continues. However, the intramembrane lipid transporter activity could not be confirmed in vitro.</text>
</comment>
<dbReference type="PANTHER" id="PTHR13117:SF5">
    <property type="entry name" value="PROTEIN RFT1 HOMOLOG"/>
    <property type="match status" value="1"/>
</dbReference>
<dbReference type="GeneID" id="19973360"/>
<evidence type="ECO:0000313" key="11">
    <source>
        <dbReference type="EMBL" id="ETN39795.1"/>
    </source>
</evidence>
<feature type="transmembrane region" description="Helical" evidence="10">
    <location>
        <begin position="34"/>
        <end position="55"/>
    </location>
</feature>
<feature type="transmembrane region" description="Helical" evidence="10">
    <location>
        <begin position="189"/>
        <end position="210"/>
    </location>
</feature>
<evidence type="ECO:0000256" key="4">
    <source>
        <dbReference type="ARBA" id="ARBA00022692"/>
    </source>
</evidence>
<evidence type="ECO:0000256" key="8">
    <source>
        <dbReference type="ARBA" id="ARBA00044793"/>
    </source>
</evidence>
<evidence type="ECO:0000313" key="12">
    <source>
        <dbReference type="Proteomes" id="UP000030752"/>
    </source>
</evidence>
<dbReference type="GO" id="GO:0006488">
    <property type="term" value="P:dolichol-linked oligosaccharide biosynthetic process"/>
    <property type="evidence" value="ECO:0007669"/>
    <property type="project" value="InterPro"/>
</dbReference>
<dbReference type="Proteomes" id="UP000030752">
    <property type="component" value="Unassembled WGS sequence"/>
</dbReference>
<keyword evidence="5 10" id="KW-0256">Endoplasmic reticulum</keyword>
<dbReference type="GO" id="GO:0034203">
    <property type="term" value="P:glycolipid translocation"/>
    <property type="evidence" value="ECO:0007669"/>
    <property type="project" value="TreeGrafter"/>
</dbReference>
<organism evidence="11 12">
    <name type="scientific">Cyphellophora europaea (strain CBS 101466)</name>
    <name type="common">Phialophora europaea</name>
    <dbReference type="NCBI Taxonomy" id="1220924"/>
    <lineage>
        <taxon>Eukaryota</taxon>
        <taxon>Fungi</taxon>
        <taxon>Dikarya</taxon>
        <taxon>Ascomycota</taxon>
        <taxon>Pezizomycotina</taxon>
        <taxon>Eurotiomycetes</taxon>
        <taxon>Chaetothyriomycetidae</taxon>
        <taxon>Chaetothyriales</taxon>
        <taxon>Cyphellophoraceae</taxon>
        <taxon>Cyphellophora</taxon>
    </lineage>
</organism>
<keyword evidence="4 10" id="KW-0812">Transmembrane</keyword>
<feature type="transmembrane region" description="Helical" evidence="10">
    <location>
        <begin position="549"/>
        <end position="571"/>
    </location>
</feature>
<feature type="transmembrane region" description="Helical" evidence="10">
    <location>
        <begin position="374"/>
        <end position="394"/>
    </location>
</feature>
<keyword evidence="7 10" id="KW-0472">Membrane</keyword>
<evidence type="ECO:0000256" key="6">
    <source>
        <dbReference type="ARBA" id="ARBA00022989"/>
    </source>
</evidence>
<feature type="transmembrane region" description="Helical" evidence="10">
    <location>
        <begin position="520"/>
        <end position="537"/>
    </location>
</feature>
<evidence type="ECO:0000256" key="1">
    <source>
        <dbReference type="ARBA" id="ARBA00004477"/>
    </source>
</evidence>
<feature type="transmembrane region" description="Helical" evidence="10">
    <location>
        <begin position="332"/>
        <end position="354"/>
    </location>
</feature>
<keyword evidence="12" id="KW-1185">Reference proteome</keyword>
<feature type="transmembrane region" description="Helical" evidence="10">
    <location>
        <begin position="93"/>
        <end position="112"/>
    </location>
</feature>
<evidence type="ECO:0000256" key="9">
    <source>
        <dbReference type="ARBA" id="ARBA00045912"/>
    </source>
</evidence>
<dbReference type="GO" id="GO:0005789">
    <property type="term" value="C:endoplasmic reticulum membrane"/>
    <property type="evidence" value="ECO:0007669"/>
    <property type="project" value="UniProtKB-SubCell"/>
</dbReference>
<evidence type="ECO:0000256" key="3">
    <source>
        <dbReference type="ARBA" id="ARBA00010288"/>
    </source>
</evidence>
<dbReference type="eggNOG" id="KOG2864">
    <property type="taxonomic scope" value="Eukaryota"/>
</dbReference>
<gene>
    <name evidence="11" type="ORF">HMPREF1541_06021</name>
</gene>
<comment type="caution">
    <text evidence="10">Lacks conserved residue(s) required for the propagation of feature annotation.</text>
</comment>
<reference evidence="11 12" key="1">
    <citation type="submission" date="2013-03" db="EMBL/GenBank/DDBJ databases">
        <title>The Genome Sequence of Phialophora europaea CBS 101466.</title>
        <authorList>
            <consortium name="The Broad Institute Genomics Platform"/>
            <person name="Cuomo C."/>
            <person name="de Hoog S."/>
            <person name="Gorbushina A."/>
            <person name="Walker B."/>
            <person name="Young S.K."/>
            <person name="Zeng Q."/>
            <person name="Gargeya S."/>
            <person name="Fitzgerald M."/>
            <person name="Haas B."/>
            <person name="Abouelleil A."/>
            <person name="Allen A.W."/>
            <person name="Alvarado L."/>
            <person name="Arachchi H.M."/>
            <person name="Berlin A.M."/>
            <person name="Chapman S.B."/>
            <person name="Gainer-Dewar J."/>
            <person name="Goldberg J."/>
            <person name="Griggs A."/>
            <person name="Gujja S."/>
            <person name="Hansen M."/>
            <person name="Howarth C."/>
            <person name="Imamovic A."/>
            <person name="Ireland A."/>
            <person name="Larimer J."/>
            <person name="McCowan C."/>
            <person name="Murphy C."/>
            <person name="Pearson M."/>
            <person name="Poon T.W."/>
            <person name="Priest M."/>
            <person name="Roberts A."/>
            <person name="Saif S."/>
            <person name="Shea T."/>
            <person name="Sisk P."/>
            <person name="Sykes S."/>
            <person name="Wortman J."/>
            <person name="Nusbaum C."/>
            <person name="Birren B."/>
        </authorList>
    </citation>
    <scope>NUCLEOTIDE SEQUENCE [LARGE SCALE GENOMIC DNA]</scope>
    <source>
        <strain evidence="11 12">CBS 101466</strain>
    </source>
</reference>
<feature type="transmembrane region" description="Helical" evidence="10">
    <location>
        <begin position="406"/>
        <end position="425"/>
    </location>
</feature>
<evidence type="ECO:0000256" key="2">
    <source>
        <dbReference type="ARBA" id="ARBA00004922"/>
    </source>
</evidence>
<dbReference type="AlphaFoldDB" id="W2RTZ7"/>
<dbReference type="HOGENOM" id="CLU_023360_3_0_1"/>
<sequence>MSQPAGNTALLILTQVASRGLTFVGNQVILRYSAPTLLGIAVQLELVCVTVLYFGRESLRVALQRQPRIAPADSSNSKSKDAASIQLQGAINASYLAILLGILIGGSSFAYYLSIAPSEARASPNFSRAVKYYILATLVELLSEAFFVVIQQQALFAARAAAETRAAINRCIFACSVAFYTYRNGDEPSILPFATGQLAYGVTLFILYYLAAQRALAATNCTLLPSMIPRASNSRAFFSLFPRPLLSLATTLYAQSIFKLLLTQGDTLLLSLLAPLHSQGAFALASNYGGLLARLLFQPIEESSRNTFGALLSNPTPTAPSESNTRTALTHLALTLHTYTLGALLAAVLAPPLLPTLTPLALSPQWRTRETTSLLAAYVYYVPLTAVNGVLDAFVTSVATPAQLHWQSLSMAGFTALYGAAAWLFLNKMDVGAQGLVWANAVGMLARVAWGAWFVARWIADHGSRHPAAVVAADAAAATAERPPDDDDDNDAGEVVKVKARKASAEVSNAWFWPKALPDALSFVAAVGVWMGLRLTLPNAEGVRGGGGVLHLQHLSFVAMGGLVLGVSILLQEMEFLAEMLRTVVPRRIVERVPGLKEFLGGGQQSGVVGVERGSGGEGKKEL</sequence>
<dbReference type="VEuPathDB" id="FungiDB:HMPREF1541_06021"/>
<accession>W2RTZ7</accession>
<evidence type="ECO:0000256" key="7">
    <source>
        <dbReference type="ARBA" id="ARBA00023136"/>
    </source>
</evidence>
<dbReference type="InParanoid" id="W2RTZ7"/>
<dbReference type="PANTHER" id="PTHR13117">
    <property type="entry name" value="ENDOPLASMIC RETICULUM MULTISPAN TRANSMEMBRANE PROTEIN-RELATED"/>
    <property type="match status" value="1"/>
</dbReference>
<keyword evidence="6 10" id="KW-1133">Transmembrane helix</keyword>
<dbReference type="InterPro" id="IPR007594">
    <property type="entry name" value="RFT1"/>
</dbReference>
<name>W2RTZ7_CYPE1</name>
<dbReference type="STRING" id="1220924.W2RTZ7"/>
<comment type="similarity">
    <text evidence="3 10">Belongs to the RFT1 family.</text>
</comment>
<dbReference type="RefSeq" id="XP_008718580.1">
    <property type="nucleotide sequence ID" value="XM_008720358.1"/>
</dbReference>
<dbReference type="EMBL" id="KB822721">
    <property type="protein sequence ID" value="ETN39795.1"/>
    <property type="molecule type" value="Genomic_DNA"/>
</dbReference>
<dbReference type="OrthoDB" id="9979195at2759"/>
<dbReference type="FunCoup" id="W2RTZ7">
    <property type="interactions" value="703"/>
</dbReference>
<evidence type="ECO:0000256" key="5">
    <source>
        <dbReference type="ARBA" id="ARBA00022824"/>
    </source>
</evidence>
<feature type="transmembrane region" description="Helical" evidence="10">
    <location>
        <begin position="437"/>
        <end position="456"/>
    </location>
</feature>
<proteinExistence type="inferred from homology"/>
<evidence type="ECO:0000256" key="10">
    <source>
        <dbReference type="RuleBase" id="RU365067"/>
    </source>
</evidence>